<dbReference type="EMBL" id="AZAC01000011">
    <property type="protein sequence ID" value="KIX14407.1"/>
    <property type="molecule type" value="Genomic_DNA"/>
</dbReference>
<dbReference type="STRING" id="1429043.X474_09670"/>
<organism evidence="1 2">
    <name type="scientific">Dethiosulfatarculus sandiegensis</name>
    <dbReference type="NCBI Taxonomy" id="1429043"/>
    <lineage>
        <taxon>Bacteria</taxon>
        <taxon>Pseudomonadati</taxon>
        <taxon>Thermodesulfobacteriota</taxon>
        <taxon>Desulfarculia</taxon>
        <taxon>Desulfarculales</taxon>
        <taxon>Desulfarculaceae</taxon>
        <taxon>Dethiosulfatarculus</taxon>
    </lineage>
</organism>
<keyword evidence="2" id="KW-1185">Reference proteome</keyword>
<sequence>MNSSRTELLQTFPDIYLQHSGQTVLGPKARNQASNRLYPGHRCIKNTQFRKNRLVLAHL</sequence>
<protein>
    <submittedName>
        <fullName evidence="1">Uncharacterized protein</fullName>
    </submittedName>
</protein>
<evidence type="ECO:0000313" key="2">
    <source>
        <dbReference type="Proteomes" id="UP000032233"/>
    </source>
</evidence>
<dbReference type="AlphaFoldDB" id="A0A0D2GHQ4"/>
<proteinExistence type="predicted"/>
<dbReference type="InParanoid" id="A0A0D2GHQ4"/>
<accession>A0A0D2GHQ4</accession>
<name>A0A0D2GHQ4_9BACT</name>
<gene>
    <name evidence="1" type="ORF">X474_09670</name>
</gene>
<comment type="caution">
    <text evidence="1">The sequence shown here is derived from an EMBL/GenBank/DDBJ whole genome shotgun (WGS) entry which is preliminary data.</text>
</comment>
<evidence type="ECO:0000313" key="1">
    <source>
        <dbReference type="EMBL" id="KIX14407.1"/>
    </source>
</evidence>
<dbReference type="Proteomes" id="UP000032233">
    <property type="component" value="Unassembled WGS sequence"/>
</dbReference>
<reference evidence="1 2" key="1">
    <citation type="submission" date="2013-11" db="EMBL/GenBank/DDBJ databases">
        <title>Metagenomic analysis of a methanogenic consortium involved in long chain n-alkane degradation.</title>
        <authorList>
            <person name="Davidova I.A."/>
            <person name="Callaghan A.V."/>
            <person name="Wawrik B."/>
            <person name="Pruitt S."/>
            <person name="Marks C."/>
            <person name="Duncan K.E."/>
            <person name="Suflita J.M."/>
        </authorList>
    </citation>
    <scope>NUCLEOTIDE SEQUENCE [LARGE SCALE GENOMIC DNA]</scope>
    <source>
        <strain evidence="1 2">SPR</strain>
    </source>
</reference>